<feature type="transmembrane region" description="Helical" evidence="8">
    <location>
        <begin position="225"/>
        <end position="244"/>
    </location>
</feature>
<dbReference type="PANTHER" id="PTHR33908:SF11">
    <property type="entry name" value="MEMBRANE PROTEIN"/>
    <property type="match status" value="1"/>
</dbReference>
<feature type="domain" description="Glycosyltransferase RgtA/B/C/D-like" evidence="9">
    <location>
        <begin position="90"/>
        <end position="236"/>
    </location>
</feature>
<sequence>MRPVLAQVRRRLGRYHRPLLLGAWLLVQAAFLAKFHGPHFANDSALYLEYAANVAAHGYYQPSAAVPGATARVEGGSNNFAYEHSQRYILYPWFQSVWLRLHTGRWGIVLAQMALSGLAAAALYGAVRRLAGGRRGAAAVATGLLVGWPDVQQFNSYLLTESLFISLSVLSFWALVRVRGGGWRAGALLGALLVLAALARPNGFVVGGAAALAGLAALYARRRPWFWAAVGAGVLAVPLLLRALDRQLVTYFIVETYQRGELMYGSPVWALHPAAPLLLPPAGTGQVARVLYFAAHNPGFLARLMAGKLFVFFGSIKPYYSLGHRLTSVLVLWPLYALAVRGAGRRDVWAPARVFLAAVPLLQAAVVMLTVDDYDVRFLAPVLPFVFALAALGLWKSEWVNEGMGK</sequence>
<keyword evidence="4" id="KW-0808">Transferase</keyword>
<feature type="transmembrane region" description="Helical" evidence="8">
    <location>
        <begin position="377"/>
        <end position="395"/>
    </location>
</feature>
<keyword evidence="5 8" id="KW-0812">Transmembrane</keyword>
<comment type="subcellular location">
    <subcellularLocation>
        <location evidence="1">Cell membrane</location>
        <topology evidence="1">Multi-pass membrane protein</topology>
    </subcellularLocation>
</comment>
<feature type="transmembrane region" description="Helical" evidence="8">
    <location>
        <begin position="352"/>
        <end position="371"/>
    </location>
</feature>
<dbReference type="InterPro" id="IPR038731">
    <property type="entry name" value="RgtA/B/C-like"/>
</dbReference>
<proteinExistence type="predicted"/>
<evidence type="ECO:0000256" key="8">
    <source>
        <dbReference type="SAM" id="Phobius"/>
    </source>
</evidence>
<gene>
    <name evidence="10" type="ORF">HNP98_000733</name>
</gene>
<dbReference type="EMBL" id="JABSNP010000003">
    <property type="protein sequence ID" value="NRT17922.1"/>
    <property type="molecule type" value="Genomic_DNA"/>
</dbReference>
<dbReference type="Proteomes" id="UP000779507">
    <property type="component" value="Unassembled WGS sequence"/>
</dbReference>
<feature type="transmembrane region" description="Helical" evidence="8">
    <location>
        <begin position="157"/>
        <end position="176"/>
    </location>
</feature>
<evidence type="ECO:0000259" key="9">
    <source>
        <dbReference type="Pfam" id="PF13231"/>
    </source>
</evidence>
<evidence type="ECO:0000256" key="6">
    <source>
        <dbReference type="ARBA" id="ARBA00022989"/>
    </source>
</evidence>
<evidence type="ECO:0000313" key="11">
    <source>
        <dbReference type="Proteomes" id="UP000779507"/>
    </source>
</evidence>
<evidence type="ECO:0000313" key="10">
    <source>
        <dbReference type="EMBL" id="NRT17922.1"/>
    </source>
</evidence>
<dbReference type="InterPro" id="IPR050297">
    <property type="entry name" value="LipidA_mod_glycosyltrf_83"/>
</dbReference>
<evidence type="ECO:0000256" key="1">
    <source>
        <dbReference type="ARBA" id="ARBA00004651"/>
    </source>
</evidence>
<reference evidence="10 11" key="1">
    <citation type="submission" date="2020-05" db="EMBL/GenBank/DDBJ databases">
        <title>Genomic Encyclopedia of Type Strains, Phase IV (KMG-V): Genome sequencing to study the core and pangenomes of soil and plant-associated prokaryotes.</title>
        <authorList>
            <person name="Whitman W."/>
        </authorList>
    </citation>
    <scope>NUCLEOTIDE SEQUENCE [LARGE SCALE GENOMIC DNA]</scope>
    <source>
        <strain evidence="10 11">9A</strain>
    </source>
</reference>
<organism evidence="10 11">
    <name type="scientific">Hymenobacter caeli</name>
    <dbReference type="NCBI Taxonomy" id="2735894"/>
    <lineage>
        <taxon>Bacteria</taxon>
        <taxon>Pseudomonadati</taxon>
        <taxon>Bacteroidota</taxon>
        <taxon>Cytophagia</taxon>
        <taxon>Cytophagales</taxon>
        <taxon>Hymenobacteraceae</taxon>
        <taxon>Hymenobacter</taxon>
    </lineage>
</organism>
<keyword evidence="11" id="KW-1185">Reference proteome</keyword>
<feature type="transmembrane region" description="Helical" evidence="8">
    <location>
        <begin position="188"/>
        <end position="219"/>
    </location>
</feature>
<dbReference type="PANTHER" id="PTHR33908">
    <property type="entry name" value="MANNOSYLTRANSFERASE YKCB-RELATED"/>
    <property type="match status" value="1"/>
</dbReference>
<evidence type="ECO:0000256" key="3">
    <source>
        <dbReference type="ARBA" id="ARBA00022676"/>
    </source>
</evidence>
<dbReference type="RefSeq" id="WP_173808700.1">
    <property type="nucleotide sequence ID" value="NZ_JABSNP010000003.1"/>
</dbReference>
<evidence type="ECO:0000256" key="4">
    <source>
        <dbReference type="ARBA" id="ARBA00022679"/>
    </source>
</evidence>
<protein>
    <submittedName>
        <fullName evidence="10">4-amino-4-deoxy-L-arabinose transferase-like glycosyltransferase</fullName>
    </submittedName>
</protein>
<evidence type="ECO:0000256" key="5">
    <source>
        <dbReference type="ARBA" id="ARBA00022692"/>
    </source>
</evidence>
<keyword evidence="6 8" id="KW-1133">Transmembrane helix</keyword>
<evidence type="ECO:0000256" key="7">
    <source>
        <dbReference type="ARBA" id="ARBA00023136"/>
    </source>
</evidence>
<comment type="caution">
    <text evidence="10">The sequence shown here is derived from an EMBL/GenBank/DDBJ whole genome shotgun (WGS) entry which is preliminary data.</text>
</comment>
<keyword evidence="3" id="KW-0328">Glycosyltransferase</keyword>
<dbReference type="Pfam" id="PF13231">
    <property type="entry name" value="PMT_2"/>
    <property type="match status" value="1"/>
</dbReference>
<accession>A0ABX2FLB8</accession>
<keyword evidence="7 8" id="KW-0472">Membrane</keyword>
<feature type="transmembrane region" description="Helical" evidence="8">
    <location>
        <begin position="322"/>
        <end position="340"/>
    </location>
</feature>
<evidence type="ECO:0000256" key="2">
    <source>
        <dbReference type="ARBA" id="ARBA00022475"/>
    </source>
</evidence>
<keyword evidence="2" id="KW-1003">Cell membrane</keyword>
<feature type="transmembrane region" description="Helical" evidence="8">
    <location>
        <begin position="106"/>
        <end position="127"/>
    </location>
</feature>
<name>A0ABX2FLB8_9BACT</name>